<evidence type="ECO:0000259" key="8">
    <source>
        <dbReference type="Pfam" id="PF03636"/>
    </source>
</evidence>
<dbReference type="SUPFAM" id="SSF74650">
    <property type="entry name" value="Galactose mutarotase-like"/>
    <property type="match status" value="1"/>
</dbReference>
<dbReference type="InterPro" id="IPR017045">
    <property type="entry name" value="Malt_Pase/Glycosyl_Hdrlase"/>
</dbReference>
<dbReference type="PIRSF" id="PIRSF036289">
    <property type="entry name" value="Glycosyl_hydrolase_malt_phosph"/>
    <property type="match status" value="1"/>
</dbReference>
<feature type="domain" description="Glycoside hydrolase family 65 central catalytic" evidence="6">
    <location>
        <begin position="309"/>
        <end position="667"/>
    </location>
</feature>
<keyword evidence="3" id="KW-0808">Transferase</keyword>
<dbReference type="GO" id="GO:0005975">
    <property type="term" value="P:carbohydrate metabolic process"/>
    <property type="evidence" value="ECO:0007669"/>
    <property type="project" value="InterPro"/>
</dbReference>
<protein>
    <submittedName>
        <fullName evidence="9">Trehalose/maltose hydrolase or phosphorylase</fullName>
    </submittedName>
</protein>
<evidence type="ECO:0000256" key="2">
    <source>
        <dbReference type="ARBA" id="ARBA00022676"/>
    </source>
</evidence>
<sequence length="725" mass="82047">MPRGKLHYHQWSIETDFWSMENKSFFESIFFQGNGAMGRRAVFCGDSYTPATHGLFKAGVFDYVKPGITDLVNLPDPLLVAIEIDGHICTSQSDLQDFKQTLDLKTGLVSRTWQELGVRITVERFFSFDDTSLCAERIIVEAQEKPVSLCVSHSLDGTVANLPIHDDQTIKNEQMLYLLKNVEVQAFQSFRTLEATTNTGLFHCLYFASDHCSVPSTKQEFLQGAKVKVSHSLLLEKGKTVSFEFIVSVSTKPVCFSAKEKEAQARTFIQNSERGFSFLFARSKEFLLRLWDDCDISIEGPEADQCAIRFAIFELLQNCSAQDASVSIGARGLSHGRYKGCYFWDTEVFMFPFYLYCYPEAAKSLLDYRLHTLGAAKENALKHNAEGARYPWMCSLDGSEQCESWDIGKCEIHVTADIAWAMGEYARVQGQEAWEREEAATLYIETARFWASRFTYEKATDRYELLFVKGPDEYAGVTKNNTFTVTMAKYNLQLALDILKKGATLKNGTAYPSLQERSLWKQIIEKARVPYDALKGTFAQDDTFSLLEPVALSDLKHNDEPLYHSICFDRLQRYQILKQPDVILLSTMLPSVFTKEQKQAAWHWYEPITAHDSTLSWGMHALCAFQIGEMEKAEKYLTKSMFLDLEDLMGNTASEGLHIGSYGASWQAIVLGCAQLMADSKGAVTLDARLPLGWKGLHFTVQVHGHRYRIDITGNEVSLVGKDTR</sequence>
<dbReference type="Gene3D" id="2.70.98.40">
    <property type="entry name" value="Glycoside hydrolase, family 65, N-terminal domain"/>
    <property type="match status" value="1"/>
</dbReference>
<dbReference type="Proteomes" id="UP000005632">
    <property type="component" value="Chromosome"/>
</dbReference>
<feature type="domain" description="Glycoside hydrolase family 65 C-terminal" evidence="7">
    <location>
        <begin position="677"/>
        <end position="718"/>
    </location>
</feature>
<dbReference type="Gene3D" id="2.60.420.10">
    <property type="entry name" value="Maltose phosphorylase, domain 3"/>
    <property type="match status" value="1"/>
</dbReference>
<dbReference type="KEGG" id="sgp:SpiGrapes_0976"/>
<keyword evidence="10" id="KW-1185">Reference proteome</keyword>
<gene>
    <name evidence="9" type="ordered locus">SpiGrapes_0976</name>
</gene>
<keyword evidence="2" id="KW-0328">Glycosyltransferase</keyword>
<dbReference type="InterPro" id="IPR037018">
    <property type="entry name" value="GH65_N"/>
</dbReference>
<dbReference type="InterPro" id="IPR012341">
    <property type="entry name" value="6hp_glycosidase-like_sf"/>
</dbReference>
<feature type="binding site" evidence="5">
    <location>
        <begin position="578"/>
        <end position="579"/>
    </location>
    <ligand>
        <name>substrate</name>
    </ligand>
</feature>
<feature type="active site" description="Proton donor" evidence="4">
    <location>
        <position position="473"/>
    </location>
</feature>
<evidence type="ECO:0000259" key="6">
    <source>
        <dbReference type="Pfam" id="PF03632"/>
    </source>
</evidence>
<keyword evidence="9" id="KW-0378">Hydrolase</keyword>
<feature type="domain" description="Glycoside hydrolase family 65 N-terminal" evidence="8">
    <location>
        <begin position="21"/>
        <end position="251"/>
    </location>
</feature>
<evidence type="ECO:0000256" key="4">
    <source>
        <dbReference type="PIRSR" id="PIRSR036289-50"/>
    </source>
</evidence>
<proteinExistence type="inferred from homology"/>
<dbReference type="HOGENOM" id="CLU_006285_2_1_12"/>
<dbReference type="RefSeq" id="WP_014269650.1">
    <property type="nucleotide sequence ID" value="NC_016633.1"/>
</dbReference>
<evidence type="ECO:0000313" key="10">
    <source>
        <dbReference type="Proteomes" id="UP000005632"/>
    </source>
</evidence>
<dbReference type="GO" id="GO:0004553">
    <property type="term" value="F:hydrolase activity, hydrolyzing O-glycosyl compounds"/>
    <property type="evidence" value="ECO:0007669"/>
    <property type="project" value="TreeGrafter"/>
</dbReference>
<dbReference type="SUPFAM" id="SSF48208">
    <property type="entry name" value="Six-hairpin glycosidases"/>
    <property type="match status" value="1"/>
</dbReference>
<dbReference type="Pfam" id="PF03636">
    <property type="entry name" value="Glyco_hydro_65N"/>
    <property type="match status" value="1"/>
</dbReference>
<dbReference type="PANTHER" id="PTHR11051:SF8">
    <property type="entry name" value="PROTEIN-GLUCOSYLGALACTOSYLHYDROXYLYSINE GLUCOSIDASE"/>
    <property type="match status" value="1"/>
</dbReference>
<dbReference type="eggNOG" id="COG1554">
    <property type="taxonomic scope" value="Bacteria"/>
</dbReference>
<comment type="similarity">
    <text evidence="1">Belongs to the glycosyl hydrolase 65 family.</text>
</comment>
<dbReference type="PANTHER" id="PTHR11051">
    <property type="entry name" value="GLYCOSYL HYDROLASE-RELATED"/>
    <property type="match status" value="1"/>
</dbReference>
<evidence type="ECO:0000256" key="5">
    <source>
        <dbReference type="PIRSR" id="PIRSR036289-51"/>
    </source>
</evidence>
<dbReference type="InterPro" id="IPR011013">
    <property type="entry name" value="Gal_mutarotase_sf_dom"/>
</dbReference>
<evidence type="ECO:0000313" key="9">
    <source>
        <dbReference type="EMBL" id="AEV28801.1"/>
    </source>
</evidence>
<dbReference type="GO" id="GO:0030246">
    <property type="term" value="F:carbohydrate binding"/>
    <property type="evidence" value="ECO:0007669"/>
    <property type="project" value="InterPro"/>
</dbReference>
<dbReference type="Gene3D" id="1.50.10.10">
    <property type="match status" value="1"/>
</dbReference>
<accession>G8QRE8</accession>
<dbReference type="InterPro" id="IPR008928">
    <property type="entry name" value="6-hairpin_glycosidase_sf"/>
</dbReference>
<dbReference type="EMBL" id="CP003155">
    <property type="protein sequence ID" value="AEV28801.1"/>
    <property type="molecule type" value="Genomic_DNA"/>
</dbReference>
<organism evidence="9 10">
    <name type="scientific">Sphaerochaeta pleomorpha (strain ATCC BAA-1885 / DSM 22778 / Grapes)</name>
    <dbReference type="NCBI Taxonomy" id="158190"/>
    <lineage>
        <taxon>Bacteria</taxon>
        <taxon>Pseudomonadati</taxon>
        <taxon>Spirochaetota</taxon>
        <taxon>Spirochaetia</taxon>
        <taxon>Spirochaetales</taxon>
        <taxon>Sphaerochaetaceae</taxon>
        <taxon>Sphaerochaeta</taxon>
    </lineage>
</organism>
<dbReference type="STRING" id="158190.SpiGrapes_0976"/>
<dbReference type="AlphaFoldDB" id="G8QRE8"/>
<reference evidence="9 10" key="1">
    <citation type="submission" date="2011-11" db="EMBL/GenBank/DDBJ databases">
        <title>Complete sequence of Spirochaeta sp. grapes.</title>
        <authorList>
            <consortium name="US DOE Joint Genome Institute"/>
            <person name="Lucas S."/>
            <person name="Han J."/>
            <person name="Lapidus A."/>
            <person name="Cheng J.-F."/>
            <person name="Goodwin L."/>
            <person name="Pitluck S."/>
            <person name="Peters L."/>
            <person name="Ovchinnikova G."/>
            <person name="Munk A.C."/>
            <person name="Detter J.C."/>
            <person name="Han C."/>
            <person name="Tapia R."/>
            <person name="Land M."/>
            <person name="Hauser L."/>
            <person name="Kyrpides N."/>
            <person name="Ivanova N."/>
            <person name="Pagani I."/>
            <person name="Ritalahtilisa K."/>
            <person name="Loeffler F."/>
            <person name="Woyke T."/>
        </authorList>
    </citation>
    <scope>NUCLEOTIDE SEQUENCE [LARGE SCALE GENOMIC DNA]</scope>
    <source>
        <strain evidence="10">ATCC BAA-1885 / DSM 22778 / Grapes</strain>
    </source>
</reference>
<evidence type="ECO:0000256" key="3">
    <source>
        <dbReference type="ARBA" id="ARBA00022679"/>
    </source>
</evidence>
<name>G8QRE8_SPHPG</name>
<dbReference type="Pfam" id="PF03632">
    <property type="entry name" value="Glyco_hydro_65m"/>
    <property type="match status" value="1"/>
</dbReference>
<evidence type="ECO:0000256" key="1">
    <source>
        <dbReference type="ARBA" id="ARBA00006768"/>
    </source>
</evidence>
<dbReference type="InterPro" id="IPR005196">
    <property type="entry name" value="Glyco_hydro_65_N"/>
</dbReference>
<dbReference type="InterPro" id="IPR005194">
    <property type="entry name" value="Glyco_hydro_65_C"/>
</dbReference>
<dbReference type="Pfam" id="PF03633">
    <property type="entry name" value="Glyco_hydro_65C"/>
    <property type="match status" value="1"/>
</dbReference>
<feature type="binding site" evidence="5">
    <location>
        <begin position="344"/>
        <end position="345"/>
    </location>
    <ligand>
        <name>substrate</name>
    </ligand>
</feature>
<evidence type="ECO:0000259" key="7">
    <source>
        <dbReference type="Pfam" id="PF03633"/>
    </source>
</evidence>
<dbReference type="GO" id="GO:0016757">
    <property type="term" value="F:glycosyltransferase activity"/>
    <property type="evidence" value="ECO:0007669"/>
    <property type="project" value="UniProtKB-KW"/>
</dbReference>
<dbReference type="OrthoDB" id="9758855at2"/>
<dbReference type="InterPro" id="IPR005195">
    <property type="entry name" value="Glyco_hydro_65_M"/>
</dbReference>